<dbReference type="Pfam" id="PF06429">
    <property type="entry name" value="Flg_bbr_C"/>
    <property type="match status" value="1"/>
</dbReference>
<evidence type="ECO:0000256" key="3">
    <source>
        <dbReference type="ARBA" id="ARBA00023143"/>
    </source>
</evidence>
<comment type="similarity">
    <text evidence="2 4">Belongs to the flagella basal body rod proteins family.</text>
</comment>
<sequence length="240" mass="26129">MSSGVYSVLSGARARMQLLEVVSHNLANADTAGFKKDRLCFESLIDGARQRSLAKGVNFNRSAEGYTDLGQGTIQGTGNPFDLAIEGPGFFKIEGQGGDFYTRQGNFRLDAEGFLVNSGGNRVLGENGPLQLGAEEVRIDEDGRIWDGEVLVGRLAVVEVNDPRLLEKRADGLFAAAPETIEIPVPRPQLLQGHIETSNVNPLQEMTLLMEAHRTFESYTRVMKIYSEINAKADELGSLG</sequence>
<evidence type="ECO:0000256" key="2">
    <source>
        <dbReference type="ARBA" id="ARBA00009677"/>
    </source>
</evidence>
<dbReference type="InterPro" id="IPR012836">
    <property type="entry name" value="FlgF"/>
</dbReference>
<accession>A0ABY5ZHI2</accession>
<dbReference type="PANTHER" id="PTHR30435:SF19">
    <property type="entry name" value="FLAGELLAR BASAL-BODY ROD PROTEIN FLGG"/>
    <property type="match status" value="1"/>
</dbReference>
<keyword evidence="8" id="KW-0966">Cell projection</keyword>
<evidence type="ECO:0000256" key="4">
    <source>
        <dbReference type="RuleBase" id="RU362116"/>
    </source>
</evidence>
<keyword evidence="9" id="KW-1185">Reference proteome</keyword>
<dbReference type="InterPro" id="IPR037925">
    <property type="entry name" value="FlgE/F/G-like"/>
</dbReference>
<evidence type="ECO:0000259" key="7">
    <source>
        <dbReference type="Pfam" id="PF22692"/>
    </source>
</evidence>
<dbReference type="SUPFAM" id="SSF117143">
    <property type="entry name" value="Flagellar hook protein flgE"/>
    <property type="match status" value="1"/>
</dbReference>
<dbReference type="NCBIfam" id="TIGR02490">
    <property type="entry name" value="flgF"/>
    <property type="match status" value="1"/>
</dbReference>
<dbReference type="InterPro" id="IPR010930">
    <property type="entry name" value="Flg_bb/hook_C_dom"/>
</dbReference>
<protein>
    <submittedName>
        <fullName evidence="8">Flagellar basal-body rod protein FlgF</fullName>
    </submittedName>
</protein>
<dbReference type="Pfam" id="PF22692">
    <property type="entry name" value="LlgE_F_G_D1"/>
    <property type="match status" value="1"/>
</dbReference>
<evidence type="ECO:0000256" key="1">
    <source>
        <dbReference type="ARBA" id="ARBA00004117"/>
    </source>
</evidence>
<dbReference type="PANTHER" id="PTHR30435">
    <property type="entry name" value="FLAGELLAR PROTEIN"/>
    <property type="match status" value="1"/>
</dbReference>
<reference evidence="8" key="1">
    <citation type="journal article" date="2022" name="Environ. Microbiol.">
        <title>Geoalkalibacter halelectricus SAP #1 sp. nov. possessing extracellular electron transfer and mineral#reducing capabilities from a haloalkaline environment.</title>
        <authorList>
            <person name="Yadav S."/>
            <person name="Singh R."/>
            <person name="Sundharam S.S."/>
            <person name="Chaudhary S."/>
            <person name="Krishnamurthi S."/>
            <person name="Patil S.A."/>
        </authorList>
    </citation>
    <scope>NUCLEOTIDE SEQUENCE</scope>
    <source>
        <strain evidence="8">SAP-1</strain>
    </source>
</reference>
<evidence type="ECO:0000259" key="5">
    <source>
        <dbReference type="Pfam" id="PF00460"/>
    </source>
</evidence>
<evidence type="ECO:0000313" key="8">
    <source>
        <dbReference type="EMBL" id="UWZ78354.1"/>
    </source>
</evidence>
<dbReference type="EMBL" id="CP092109">
    <property type="protein sequence ID" value="UWZ78354.1"/>
    <property type="molecule type" value="Genomic_DNA"/>
</dbReference>
<gene>
    <name evidence="8" type="primary">flgF</name>
    <name evidence="8" type="ORF">L9S41_11705</name>
</gene>
<comment type="subcellular location">
    <subcellularLocation>
        <location evidence="1 4">Bacterial flagellum basal body</location>
    </subcellularLocation>
</comment>
<evidence type="ECO:0000313" key="9">
    <source>
        <dbReference type="Proteomes" id="UP001060414"/>
    </source>
</evidence>
<feature type="domain" description="Flagellar basal-body/hook protein C-terminal" evidence="6">
    <location>
        <begin position="192"/>
        <end position="234"/>
    </location>
</feature>
<feature type="domain" description="Flagellar hook protein FlgE/F/G-like D1" evidence="7">
    <location>
        <begin position="84"/>
        <end position="145"/>
    </location>
</feature>
<feature type="domain" description="Flagellar basal body rod protein N-terminal" evidence="5">
    <location>
        <begin position="10"/>
        <end position="35"/>
    </location>
</feature>
<keyword evidence="8" id="KW-0282">Flagellum</keyword>
<keyword evidence="3 4" id="KW-0975">Bacterial flagellum</keyword>
<dbReference type="Pfam" id="PF00460">
    <property type="entry name" value="Flg_bb_rod"/>
    <property type="match status" value="1"/>
</dbReference>
<dbReference type="Proteomes" id="UP001060414">
    <property type="component" value="Chromosome"/>
</dbReference>
<dbReference type="InterPro" id="IPR020013">
    <property type="entry name" value="Flagellar_FlgE/F/G"/>
</dbReference>
<evidence type="ECO:0000259" key="6">
    <source>
        <dbReference type="Pfam" id="PF06429"/>
    </source>
</evidence>
<dbReference type="InterPro" id="IPR001444">
    <property type="entry name" value="Flag_bb_rod_N"/>
</dbReference>
<name>A0ABY5ZHI2_9BACT</name>
<keyword evidence="8" id="KW-0969">Cilium</keyword>
<proteinExistence type="inferred from homology"/>
<dbReference type="NCBIfam" id="TIGR03506">
    <property type="entry name" value="FlgEFG_subfam"/>
    <property type="match status" value="1"/>
</dbReference>
<dbReference type="RefSeq" id="WP_260746703.1">
    <property type="nucleotide sequence ID" value="NZ_CP092109.1"/>
</dbReference>
<dbReference type="InterPro" id="IPR053967">
    <property type="entry name" value="LlgE_F_G-like_D1"/>
</dbReference>
<organism evidence="8 9">
    <name type="scientific">Geoalkalibacter halelectricus</name>
    <dbReference type="NCBI Taxonomy" id="2847045"/>
    <lineage>
        <taxon>Bacteria</taxon>
        <taxon>Pseudomonadati</taxon>
        <taxon>Thermodesulfobacteriota</taxon>
        <taxon>Desulfuromonadia</taxon>
        <taxon>Desulfuromonadales</taxon>
        <taxon>Geoalkalibacteraceae</taxon>
        <taxon>Geoalkalibacter</taxon>
    </lineage>
</organism>